<dbReference type="PANTHER" id="PTHR44998">
    <property type="match status" value="1"/>
</dbReference>
<dbReference type="EC" id="2.4.1.255" evidence="8"/>
<evidence type="ECO:0000256" key="5">
    <source>
        <dbReference type="SAM" id="MobiDB-lite"/>
    </source>
</evidence>
<accession>A0AAD9DG13</accession>
<keyword evidence="6" id="KW-0732">Signal</keyword>
<reference evidence="8" key="1">
    <citation type="submission" date="2023-06" db="EMBL/GenBank/DDBJ databases">
        <title>Survivors Of The Sea: Transcriptome response of Skeletonema marinoi to long-term dormancy.</title>
        <authorList>
            <person name="Pinder M.I.M."/>
            <person name="Kourtchenko O."/>
            <person name="Robertson E.K."/>
            <person name="Larsson T."/>
            <person name="Maumus F."/>
            <person name="Osuna-Cruz C.M."/>
            <person name="Vancaester E."/>
            <person name="Stenow R."/>
            <person name="Vandepoele K."/>
            <person name="Ploug H."/>
            <person name="Bruchert V."/>
            <person name="Godhe A."/>
            <person name="Topel M."/>
        </authorList>
    </citation>
    <scope>NUCLEOTIDE SEQUENCE</scope>
    <source>
        <strain evidence="8">R05AC</strain>
    </source>
</reference>
<feature type="domain" description="O-GlcNAc transferase C-terminal" evidence="7">
    <location>
        <begin position="539"/>
        <end position="685"/>
    </location>
</feature>
<dbReference type="GO" id="GO:0006493">
    <property type="term" value="P:protein O-linked glycosylation"/>
    <property type="evidence" value="ECO:0007669"/>
    <property type="project" value="TreeGrafter"/>
</dbReference>
<feature type="chain" id="PRO_5042277284" evidence="6">
    <location>
        <begin position="24"/>
        <end position="795"/>
    </location>
</feature>
<feature type="domain" description="O-GlcNAc transferase C-terminal" evidence="7">
    <location>
        <begin position="240"/>
        <end position="436"/>
    </location>
</feature>
<proteinExistence type="predicted"/>
<name>A0AAD9DG13_9STRA</name>
<protein>
    <submittedName>
        <fullName evidence="8">O-linked N-acetylglucosamine transferase</fullName>
        <ecNumber evidence="8">2.4.1.255</ecNumber>
    </submittedName>
</protein>
<evidence type="ECO:0000259" key="7">
    <source>
        <dbReference type="Pfam" id="PF13844"/>
    </source>
</evidence>
<evidence type="ECO:0000256" key="4">
    <source>
        <dbReference type="ARBA" id="ARBA00022803"/>
    </source>
</evidence>
<keyword evidence="4" id="KW-0802">TPR repeat</keyword>
<feature type="region of interest" description="Disordered" evidence="5">
    <location>
        <begin position="38"/>
        <end position="74"/>
    </location>
</feature>
<evidence type="ECO:0000256" key="2">
    <source>
        <dbReference type="ARBA" id="ARBA00022679"/>
    </source>
</evidence>
<evidence type="ECO:0000313" key="8">
    <source>
        <dbReference type="EMBL" id="KAK1744238.1"/>
    </source>
</evidence>
<dbReference type="InterPro" id="IPR029489">
    <property type="entry name" value="OGT/SEC/SPY_C"/>
</dbReference>
<dbReference type="Gene3D" id="3.40.50.11380">
    <property type="match status" value="1"/>
</dbReference>
<feature type="compositionally biased region" description="Polar residues" evidence="5">
    <location>
        <begin position="65"/>
        <end position="74"/>
    </location>
</feature>
<evidence type="ECO:0000313" key="9">
    <source>
        <dbReference type="Proteomes" id="UP001224775"/>
    </source>
</evidence>
<keyword evidence="2 8" id="KW-0808">Transferase</keyword>
<comment type="caution">
    <text evidence="8">The sequence shown here is derived from an EMBL/GenBank/DDBJ whole genome shotgun (WGS) entry which is preliminary data.</text>
</comment>
<evidence type="ECO:0000256" key="1">
    <source>
        <dbReference type="ARBA" id="ARBA00004922"/>
    </source>
</evidence>
<keyword evidence="8" id="KW-0328">Glycosyltransferase</keyword>
<organism evidence="8 9">
    <name type="scientific">Skeletonema marinoi</name>
    <dbReference type="NCBI Taxonomy" id="267567"/>
    <lineage>
        <taxon>Eukaryota</taxon>
        <taxon>Sar</taxon>
        <taxon>Stramenopiles</taxon>
        <taxon>Ochrophyta</taxon>
        <taxon>Bacillariophyta</taxon>
        <taxon>Coscinodiscophyceae</taxon>
        <taxon>Thalassiosirophycidae</taxon>
        <taxon>Thalassiosirales</taxon>
        <taxon>Skeletonemataceae</taxon>
        <taxon>Skeletonema</taxon>
        <taxon>Skeletonema marinoi-dohrnii complex</taxon>
    </lineage>
</organism>
<dbReference type="AlphaFoldDB" id="A0AAD9DG13"/>
<feature type="domain" description="O-GlcNAc transferase C-terminal" evidence="7">
    <location>
        <begin position="458"/>
        <end position="532"/>
    </location>
</feature>
<comment type="pathway">
    <text evidence="1">Protein modification; protein glycosylation.</text>
</comment>
<dbReference type="PANTHER" id="PTHR44998:SF1">
    <property type="entry name" value="UDP-N-ACETYLGLUCOSAMINE--PEPTIDE N-ACETYLGLUCOSAMINYLTRANSFERASE 110 KDA SUBUNIT"/>
    <property type="match status" value="1"/>
</dbReference>
<evidence type="ECO:0000256" key="3">
    <source>
        <dbReference type="ARBA" id="ARBA00022737"/>
    </source>
</evidence>
<keyword evidence="3" id="KW-0677">Repeat</keyword>
<dbReference type="Gene3D" id="3.40.50.2000">
    <property type="entry name" value="Glycogen Phosphorylase B"/>
    <property type="match status" value="1"/>
</dbReference>
<dbReference type="GO" id="GO:0097363">
    <property type="term" value="F:protein O-acetylglucosaminyltransferase activity"/>
    <property type="evidence" value="ECO:0007669"/>
    <property type="project" value="UniProtKB-EC"/>
</dbReference>
<dbReference type="Proteomes" id="UP001224775">
    <property type="component" value="Unassembled WGS sequence"/>
</dbReference>
<evidence type="ECO:0000256" key="6">
    <source>
        <dbReference type="SAM" id="SignalP"/>
    </source>
</evidence>
<feature type="signal peptide" evidence="6">
    <location>
        <begin position="1"/>
        <end position="23"/>
    </location>
</feature>
<gene>
    <name evidence="8" type="ORF">QTG54_004771</name>
</gene>
<dbReference type="EMBL" id="JATAAI010000007">
    <property type="protein sequence ID" value="KAK1744238.1"/>
    <property type="molecule type" value="Genomic_DNA"/>
</dbReference>
<dbReference type="Pfam" id="PF13844">
    <property type="entry name" value="Glyco_transf_41"/>
    <property type="match status" value="3"/>
</dbReference>
<sequence length="795" mass="89100">MIWFALFRCVGAFITAANNPVDASILCHCRGSSFLHPSRNHHASRPSSSLFATATTTRGGGGDDNNASAETSNNQKLESLVDKAQHHLREKDADQAFATLAQAYGIDPTSTTIAALFESCLGLKVELAEESFYKWKDTAGNALSEAELTNLFQDRIGLSSLFIDKEEYDEAGIQLRKAIEEANYWLSYSLQLSDNTSSTSSTTTTTTAAQLDLTNTQFAHWQPSINRAQYLLYRTNAACCQWDTYFQDGHQLSQSLSHNLSPSGHVQRILHPFDALKFPCISLELASKIAQSYAARALESHGLVDVEAAKNEQYQRRPTVTVNRKELPKQEQKIRIGYISPDFTSRHPLAFLMQHVFRYHDKSQFSVHIYSLSSKVDDGPEVQAIQESCDQFTYLSPSAMSPMELYQQMVQDELDIIVDLCGYAGTSIMAEIMASRCLLQQMNDKNSSAGGNEADGSTRLLPIHVSYMGFPGSVGSSRIWDYSIFDQVVIPPNNDEYGIREHYNEALVYMPHCYFVNSHKTVLGKEGDGIILANEEERIQLRSKYGIHPTAFVYCCHSRPDKIDPSTFRTWIRALSTARSEYFARHSDERDLASSGSGAPILWLLRSGKEMEQNLRQLVRKEFGERMEDALLFADVSERNEHLRRLGCADVFLDTPAYNAHTLGCDALYLGLPMISLLRSSTRASENQANSICDDQSTIATDKLASRVGASLLRAAEVDDLVYPNMSDYEDAMVKCAINTKWFESIHKRLRLSVPVSPLFDTERWVRNLEASFVQMKSMNCDQTNAFPDIIVTDP</sequence>
<keyword evidence="9" id="KW-1185">Reference proteome</keyword>